<evidence type="ECO:0000313" key="1">
    <source>
        <dbReference type="EMBL" id="MBB3876074.1"/>
    </source>
</evidence>
<dbReference type="Proteomes" id="UP000528945">
    <property type="component" value="Unassembled WGS sequence"/>
</dbReference>
<protein>
    <submittedName>
        <fullName evidence="1">Uncharacterized protein</fullName>
    </submittedName>
</protein>
<dbReference type="EMBL" id="JACIDB010000004">
    <property type="protein sequence ID" value="MBB3876074.1"/>
    <property type="molecule type" value="Genomic_DNA"/>
</dbReference>
<name>A0AAW3TX81_9SPHN</name>
<dbReference type="RefSeq" id="WP_147035203.1">
    <property type="nucleotide sequence ID" value="NZ_JACIDB010000004.1"/>
</dbReference>
<reference evidence="1 2" key="1">
    <citation type="submission" date="2020-08" db="EMBL/GenBank/DDBJ databases">
        <title>Genomic Encyclopedia of Type Strains, Phase IV (KMG-IV): sequencing the most valuable type-strain genomes for metagenomic binning, comparative biology and taxonomic classification.</title>
        <authorList>
            <person name="Goeker M."/>
        </authorList>
    </citation>
    <scope>NUCLEOTIDE SEQUENCE [LARGE SCALE GENOMIC DNA]</scope>
    <source>
        <strain evidence="1 2">DSM 15581</strain>
    </source>
</reference>
<dbReference type="AlphaFoldDB" id="A0AAW3TX81"/>
<gene>
    <name evidence="1" type="ORF">GGR47_002320</name>
</gene>
<accession>A0AAW3TX81</accession>
<proteinExistence type="predicted"/>
<keyword evidence="2" id="KW-1185">Reference proteome</keyword>
<organism evidence="1 2">
    <name type="scientific">Sphingomonas aquatilis</name>
    <dbReference type="NCBI Taxonomy" id="93063"/>
    <lineage>
        <taxon>Bacteria</taxon>
        <taxon>Pseudomonadati</taxon>
        <taxon>Pseudomonadota</taxon>
        <taxon>Alphaproteobacteria</taxon>
        <taxon>Sphingomonadales</taxon>
        <taxon>Sphingomonadaceae</taxon>
        <taxon>Sphingomonas</taxon>
    </lineage>
</organism>
<evidence type="ECO:0000313" key="2">
    <source>
        <dbReference type="Proteomes" id="UP000528945"/>
    </source>
</evidence>
<comment type="caution">
    <text evidence="1">The sequence shown here is derived from an EMBL/GenBank/DDBJ whole genome shotgun (WGS) entry which is preliminary data.</text>
</comment>
<sequence length="59" mass="6628">MTSFAILLTGLSVNAIWLLWSKHRDARLARLIGEHPTILLTRSLAPSTKEKTMSDDPRP</sequence>